<evidence type="ECO:0000313" key="2">
    <source>
        <dbReference type="EMBL" id="MBL0682526.1"/>
    </source>
</evidence>
<feature type="transmembrane region" description="Helical" evidence="1">
    <location>
        <begin position="54"/>
        <end position="73"/>
    </location>
</feature>
<dbReference type="Proteomes" id="UP000651057">
    <property type="component" value="Unassembled WGS sequence"/>
</dbReference>
<keyword evidence="1" id="KW-1133">Transmembrane helix</keyword>
<evidence type="ECO:0008006" key="4">
    <source>
        <dbReference type="Google" id="ProtNLM"/>
    </source>
</evidence>
<accession>A0A937DAB9</accession>
<evidence type="ECO:0000256" key="1">
    <source>
        <dbReference type="SAM" id="Phobius"/>
    </source>
</evidence>
<proteinExistence type="predicted"/>
<feature type="transmembrane region" description="Helical" evidence="1">
    <location>
        <begin position="199"/>
        <end position="217"/>
    </location>
</feature>
<dbReference type="EMBL" id="JAERQJ010000001">
    <property type="protein sequence ID" value="MBL0682526.1"/>
    <property type="molecule type" value="Genomic_DNA"/>
</dbReference>
<protein>
    <recommendedName>
        <fullName evidence="4">YhhN-like protein</fullName>
    </recommendedName>
</protein>
<name>A0A937DAB9_9FLAO</name>
<reference evidence="2" key="1">
    <citation type="submission" date="2021-01" db="EMBL/GenBank/DDBJ databases">
        <authorList>
            <person name="Zhong Y.L."/>
        </authorList>
    </citation>
    <scope>NUCLEOTIDE SEQUENCE</scope>
    <source>
        <strain evidence="2">KCTC 23302</strain>
    </source>
</reference>
<evidence type="ECO:0000313" key="3">
    <source>
        <dbReference type="Proteomes" id="UP000651057"/>
    </source>
</evidence>
<keyword evidence="1" id="KW-0812">Transmembrane</keyword>
<dbReference type="RefSeq" id="WP_201916590.1">
    <property type="nucleotide sequence ID" value="NZ_BAABAX010000021.1"/>
</dbReference>
<feature type="transmembrane region" description="Helical" evidence="1">
    <location>
        <begin position="143"/>
        <end position="163"/>
    </location>
</feature>
<sequence>MNGEKLLKLVISFLVVVQVLGFVFKNSLLYLCANAILPALIALIYFISTKRIKLFHVVVLLALLFNKWIVFFIENNLMKSLIIGRIMVYVLLFYFLYYNHKSFKYNSRDVFTLVLGSSLYTVIFFMAYLSLKEQMGELHVIGFLNLLLIYILLIVGAMHYINIQSEKSLWFFLSMLNFAFSDFMLLLDTFYLQSYELEVLLLICEPLAILFLVNYMVTKSLKLKSEEFEGF</sequence>
<feature type="transmembrane region" description="Helical" evidence="1">
    <location>
        <begin position="110"/>
        <end position="131"/>
    </location>
</feature>
<organism evidence="2 3">
    <name type="scientific">Aquimarina mytili</name>
    <dbReference type="NCBI Taxonomy" id="874423"/>
    <lineage>
        <taxon>Bacteria</taxon>
        <taxon>Pseudomonadati</taxon>
        <taxon>Bacteroidota</taxon>
        <taxon>Flavobacteriia</taxon>
        <taxon>Flavobacteriales</taxon>
        <taxon>Flavobacteriaceae</taxon>
        <taxon>Aquimarina</taxon>
    </lineage>
</organism>
<comment type="caution">
    <text evidence="2">The sequence shown here is derived from an EMBL/GenBank/DDBJ whole genome shotgun (WGS) entry which is preliminary data.</text>
</comment>
<keyword evidence="1" id="KW-0472">Membrane</keyword>
<dbReference type="AlphaFoldDB" id="A0A937DAB9"/>
<feature type="transmembrane region" description="Helical" evidence="1">
    <location>
        <begin position="28"/>
        <end position="48"/>
    </location>
</feature>
<gene>
    <name evidence="2" type="ORF">JJQ60_03305</name>
</gene>
<keyword evidence="3" id="KW-1185">Reference proteome</keyword>
<feature type="transmembrane region" description="Helical" evidence="1">
    <location>
        <begin position="169"/>
        <end position="187"/>
    </location>
</feature>
<feature type="transmembrane region" description="Helical" evidence="1">
    <location>
        <begin position="6"/>
        <end position="23"/>
    </location>
</feature>
<feature type="transmembrane region" description="Helical" evidence="1">
    <location>
        <begin position="80"/>
        <end position="98"/>
    </location>
</feature>